<evidence type="ECO:0000313" key="10">
    <source>
        <dbReference type="EMBL" id="SIS68316.1"/>
    </source>
</evidence>
<name>A0ABY1KUW0_9FLAO</name>
<comment type="subcellular location">
    <subcellularLocation>
        <location evidence="1 8">Cytoplasm</location>
    </subcellularLocation>
</comment>
<dbReference type="InterPro" id="IPR014729">
    <property type="entry name" value="Rossmann-like_a/b/a_fold"/>
</dbReference>
<dbReference type="HAMAP" id="MF_01161">
    <property type="entry name" value="tRNA_Ile_lys_synt"/>
    <property type="match status" value="1"/>
</dbReference>
<comment type="function">
    <text evidence="8">Ligates lysine onto the cytidine present at position 34 of the AUA codon-specific tRNA(Ile) that contains the anticodon CAU, in an ATP-dependent manner. Cytidine is converted to lysidine, thus changing the amino acid specificity of the tRNA from methionine to isoleucine.</text>
</comment>
<dbReference type="RefSeq" id="WP_076455135.1">
    <property type="nucleotide sequence ID" value="NZ_FTOB01000003.1"/>
</dbReference>
<evidence type="ECO:0000256" key="1">
    <source>
        <dbReference type="ARBA" id="ARBA00004496"/>
    </source>
</evidence>
<dbReference type="Proteomes" id="UP000185728">
    <property type="component" value="Unassembled WGS sequence"/>
</dbReference>
<feature type="binding site" evidence="8">
    <location>
        <begin position="26"/>
        <end position="31"/>
    </location>
    <ligand>
        <name>ATP</name>
        <dbReference type="ChEBI" id="CHEBI:30616"/>
    </ligand>
</feature>
<dbReference type="InterPro" id="IPR012796">
    <property type="entry name" value="Lysidine-tRNA-synth_C"/>
</dbReference>
<evidence type="ECO:0000256" key="5">
    <source>
        <dbReference type="ARBA" id="ARBA00022741"/>
    </source>
</evidence>
<dbReference type="EC" id="6.3.4.19" evidence="8"/>
<dbReference type="Gene3D" id="3.40.50.620">
    <property type="entry name" value="HUPs"/>
    <property type="match status" value="1"/>
</dbReference>
<dbReference type="Pfam" id="PF11734">
    <property type="entry name" value="TilS_C"/>
    <property type="match status" value="1"/>
</dbReference>
<dbReference type="CDD" id="cd01992">
    <property type="entry name" value="TilS_N"/>
    <property type="match status" value="1"/>
</dbReference>
<comment type="similarity">
    <text evidence="8">Belongs to the tRNA(Ile)-lysidine synthase family.</text>
</comment>
<dbReference type="InterPro" id="IPR012795">
    <property type="entry name" value="tRNA_Ile_lys_synt_N"/>
</dbReference>
<dbReference type="SUPFAM" id="SSF56037">
    <property type="entry name" value="PheT/TilS domain"/>
    <property type="match status" value="1"/>
</dbReference>
<keyword evidence="4 8" id="KW-0819">tRNA processing</keyword>
<evidence type="ECO:0000313" key="11">
    <source>
        <dbReference type="Proteomes" id="UP000185728"/>
    </source>
</evidence>
<dbReference type="PANTHER" id="PTHR43033">
    <property type="entry name" value="TRNA(ILE)-LYSIDINE SYNTHASE-RELATED"/>
    <property type="match status" value="1"/>
</dbReference>
<dbReference type="InterPro" id="IPR011063">
    <property type="entry name" value="TilS/TtcA_N"/>
</dbReference>
<evidence type="ECO:0000256" key="6">
    <source>
        <dbReference type="ARBA" id="ARBA00022840"/>
    </source>
</evidence>
<gene>
    <name evidence="8" type="primary">tilS</name>
    <name evidence="10" type="ORF">SAMN05421766_103357</name>
</gene>
<keyword evidence="6 8" id="KW-0067">ATP-binding</keyword>
<comment type="caution">
    <text evidence="10">The sequence shown here is derived from an EMBL/GenBank/DDBJ whole genome shotgun (WGS) entry which is preliminary data.</text>
</comment>
<dbReference type="SUPFAM" id="SSF52402">
    <property type="entry name" value="Adenine nucleotide alpha hydrolases-like"/>
    <property type="match status" value="1"/>
</dbReference>
<dbReference type="NCBIfam" id="TIGR02433">
    <property type="entry name" value="lysidine_TilS_C"/>
    <property type="match status" value="1"/>
</dbReference>
<dbReference type="InterPro" id="IPR012094">
    <property type="entry name" value="tRNA_Ile_lys_synt"/>
</dbReference>
<dbReference type="PANTHER" id="PTHR43033:SF1">
    <property type="entry name" value="TRNA(ILE)-LYSIDINE SYNTHASE-RELATED"/>
    <property type="match status" value="1"/>
</dbReference>
<evidence type="ECO:0000256" key="3">
    <source>
        <dbReference type="ARBA" id="ARBA00022598"/>
    </source>
</evidence>
<dbReference type="NCBIfam" id="TIGR02432">
    <property type="entry name" value="lysidine_TilS_N"/>
    <property type="match status" value="1"/>
</dbReference>
<evidence type="ECO:0000256" key="7">
    <source>
        <dbReference type="ARBA" id="ARBA00048539"/>
    </source>
</evidence>
<keyword evidence="11" id="KW-1185">Reference proteome</keyword>
<sequence length="435" mass="50089">MLEEFKKHIEGQFTELVDNRFLLACSGGVDSVVLLHLCARVNLDFAVAHCNFNLRGAESDADEGLVRDLAKKYKVKIYVNHFDTKSYSSQNKVSIQIAARELRYRWFSEIMDREGIKTLVTAHHADDSLETFLINLSRGTGIDGLTGIPVKSHNLSRPLLHFTREWILSYARAESLVWREDASNADTKYLRNKIRHEIVPALKELNPAFLANFQKTQNYLSQTALVLEHHISDLKSRLFEDDGGVIRVSTVKLSRLRPVSTYLYLLFKPYGFTEWNDVENLLSAMSGKEVRSKDYRLVKDRDYLRLVAKEAPDVNEFHIDEGDALISEPVSLKIEKVDEYVKSDLNTLYIDKKALKYPLTIRKWKKGDYFYPLGMTGKKKLSKYFKDEKVDVVSKEAQWLLCSGDAIVWVIGRRADERFKVSEHTSDIIKITLNQ</sequence>
<feature type="domain" description="Lysidine-tRNA(Ile) synthetase C-terminal" evidence="9">
    <location>
        <begin position="359"/>
        <end position="431"/>
    </location>
</feature>
<evidence type="ECO:0000259" key="9">
    <source>
        <dbReference type="SMART" id="SM00977"/>
    </source>
</evidence>
<protein>
    <recommendedName>
        <fullName evidence="8">tRNA(Ile)-lysidine synthase</fullName>
        <ecNumber evidence="8">6.3.4.19</ecNumber>
    </recommendedName>
    <alternativeName>
        <fullName evidence="8">tRNA(Ile)-2-lysyl-cytidine synthase</fullName>
    </alternativeName>
    <alternativeName>
        <fullName evidence="8">tRNA(Ile)-lysidine synthetase</fullName>
    </alternativeName>
</protein>
<comment type="domain">
    <text evidence="8">The N-terminal region contains the highly conserved SGGXDS motif, predicted to be a P-loop motif involved in ATP binding.</text>
</comment>
<dbReference type="SMART" id="SM00977">
    <property type="entry name" value="TilS_C"/>
    <property type="match status" value="1"/>
</dbReference>
<accession>A0ABY1KUW0</accession>
<organism evidence="10 11">
    <name type="scientific">Zobellia uliginosa</name>
    <dbReference type="NCBI Taxonomy" id="143224"/>
    <lineage>
        <taxon>Bacteria</taxon>
        <taxon>Pseudomonadati</taxon>
        <taxon>Bacteroidota</taxon>
        <taxon>Flavobacteriia</taxon>
        <taxon>Flavobacteriales</taxon>
        <taxon>Flavobacteriaceae</taxon>
        <taxon>Zobellia</taxon>
    </lineage>
</organism>
<keyword evidence="3 8" id="KW-0436">Ligase</keyword>
<dbReference type="Pfam" id="PF01171">
    <property type="entry name" value="ATP_bind_3"/>
    <property type="match status" value="1"/>
</dbReference>
<evidence type="ECO:0000256" key="2">
    <source>
        <dbReference type="ARBA" id="ARBA00022490"/>
    </source>
</evidence>
<comment type="catalytic activity">
    <reaction evidence="7 8">
        <text>cytidine(34) in tRNA(Ile2) + L-lysine + ATP = lysidine(34) in tRNA(Ile2) + AMP + diphosphate + H(+)</text>
        <dbReference type="Rhea" id="RHEA:43744"/>
        <dbReference type="Rhea" id="RHEA-COMP:10625"/>
        <dbReference type="Rhea" id="RHEA-COMP:10670"/>
        <dbReference type="ChEBI" id="CHEBI:15378"/>
        <dbReference type="ChEBI" id="CHEBI:30616"/>
        <dbReference type="ChEBI" id="CHEBI:32551"/>
        <dbReference type="ChEBI" id="CHEBI:33019"/>
        <dbReference type="ChEBI" id="CHEBI:82748"/>
        <dbReference type="ChEBI" id="CHEBI:83665"/>
        <dbReference type="ChEBI" id="CHEBI:456215"/>
        <dbReference type="EC" id="6.3.4.19"/>
    </reaction>
</comment>
<evidence type="ECO:0000256" key="4">
    <source>
        <dbReference type="ARBA" id="ARBA00022694"/>
    </source>
</evidence>
<keyword evidence="2 8" id="KW-0963">Cytoplasm</keyword>
<keyword evidence="5 8" id="KW-0547">Nucleotide-binding</keyword>
<proteinExistence type="inferred from homology"/>
<reference evidence="10 11" key="1">
    <citation type="submission" date="2017-01" db="EMBL/GenBank/DDBJ databases">
        <authorList>
            <person name="Varghese N."/>
            <person name="Submissions S."/>
        </authorList>
    </citation>
    <scope>NUCLEOTIDE SEQUENCE [LARGE SCALE GENOMIC DNA]</scope>
    <source>
        <strain evidence="10 11">DSM 2061</strain>
    </source>
</reference>
<evidence type="ECO:0000256" key="8">
    <source>
        <dbReference type="HAMAP-Rule" id="MF_01161"/>
    </source>
</evidence>
<dbReference type="EMBL" id="FTOB01000003">
    <property type="protein sequence ID" value="SIS68316.1"/>
    <property type="molecule type" value="Genomic_DNA"/>
</dbReference>